<feature type="transmembrane region" description="Helical" evidence="8">
    <location>
        <begin position="47"/>
        <end position="66"/>
    </location>
</feature>
<feature type="transmembrane region" description="Helical" evidence="8">
    <location>
        <begin position="404"/>
        <end position="424"/>
    </location>
</feature>
<keyword evidence="11" id="KW-1185">Reference proteome</keyword>
<dbReference type="EMBL" id="NIPR01000052">
    <property type="protein sequence ID" value="PMD68201.1"/>
    <property type="molecule type" value="Genomic_DNA"/>
</dbReference>
<dbReference type="PROSITE" id="PS50850">
    <property type="entry name" value="MFS"/>
    <property type="match status" value="1"/>
</dbReference>
<evidence type="ECO:0000256" key="3">
    <source>
        <dbReference type="ARBA" id="ARBA00022448"/>
    </source>
</evidence>
<evidence type="ECO:0000256" key="6">
    <source>
        <dbReference type="ARBA" id="ARBA00022989"/>
    </source>
</evidence>
<dbReference type="NCBIfam" id="TIGR00711">
    <property type="entry name" value="efflux_EmrB"/>
    <property type="match status" value="1"/>
</dbReference>
<keyword evidence="6 8" id="KW-1133">Transmembrane helix</keyword>
<evidence type="ECO:0000313" key="10">
    <source>
        <dbReference type="EMBL" id="PMD68201.1"/>
    </source>
</evidence>
<dbReference type="InterPro" id="IPR020846">
    <property type="entry name" value="MFS_dom"/>
</dbReference>
<feature type="domain" description="Major facilitator superfamily (MFS) profile" evidence="9">
    <location>
        <begin position="12"/>
        <end position="467"/>
    </location>
</feature>
<gene>
    <name evidence="10" type="ORF">CBP76_11420</name>
</gene>
<feature type="transmembrane region" description="Helical" evidence="8">
    <location>
        <begin position="298"/>
        <end position="318"/>
    </location>
</feature>
<accession>A0A2N7AS69</accession>
<feature type="transmembrane region" description="Helical" evidence="8">
    <location>
        <begin position="226"/>
        <end position="248"/>
    </location>
</feature>
<dbReference type="InterPro" id="IPR004638">
    <property type="entry name" value="EmrB-like"/>
</dbReference>
<feature type="transmembrane region" description="Helical" evidence="8">
    <location>
        <begin position="166"/>
        <end position="187"/>
    </location>
</feature>
<feature type="transmembrane region" description="Helical" evidence="8">
    <location>
        <begin position="136"/>
        <end position="160"/>
    </location>
</feature>
<dbReference type="AlphaFoldDB" id="A0A2N7AS69"/>
<dbReference type="PANTHER" id="PTHR42718">
    <property type="entry name" value="MAJOR FACILITATOR SUPERFAMILY MULTIDRUG TRANSPORTER MFSC"/>
    <property type="match status" value="1"/>
</dbReference>
<name>A0A2N7AS69_9LACO</name>
<dbReference type="SUPFAM" id="SSF103473">
    <property type="entry name" value="MFS general substrate transporter"/>
    <property type="match status" value="1"/>
</dbReference>
<organism evidence="10 11">
    <name type="scientific">Companilactobacillus nuruki</name>
    <dbReference type="NCBI Taxonomy" id="1993540"/>
    <lineage>
        <taxon>Bacteria</taxon>
        <taxon>Bacillati</taxon>
        <taxon>Bacillota</taxon>
        <taxon>Bacilli</taxon>
        <taxon>Lactobacillales</taxon>
        <taxon>Lactobacillaceae</taxon>
        <taxon>Companilactobacillus</taxon>
    </lineage>
</organism>
<keyword evidence="3" id="KW-0813">Transport</keyword>
<evidence type="ECO:0000256" key="1">
    <source>
        <dbReference type="ARBA" id="ARBA00004651"/>
    </source>
</evidence>
<dbReference type="InterPro" id="IPR011701">
    <property type="entry name" value="MFS"/>
</dbReference>
<dbReference type="GO" id="GO:0022857">
    <property type="term" value="F:transmembrane transporter activity"/>
    <property type="evidence" value="ECO:0007669"/>
    <property type="project" value="InterPro"/>
</dbReference>
<dbReference type="GO" id="GO:0005886">
    <property type="term" value="C:plasma membrane"/>
    <property type="evidence" value="ECO:0007669"/>
    <property type="project" value="UniProtKB-SubCell"/>
</dbReference>
<evidence type="ECO:0000259" key="9">
    <source>
        <dbReference type="PROSITE" id="PS50850"/>
    </source>
</evidence>
<feature type="transmembrane region" description="Helical" evidence="8">
    <location>
        <begin position="78"/>
        <end position="104"/>
    </location>
</feature>
<evidence type="ECO:0000256" key="5">
    <source>
        <dbReference type="ARBA" id="ARBA00022692"/>
    </source>
</evidence>
<dbReference type="Gene3D" id="1.20.1250.20">
    <property type="entry name" value="MFS general substrate transporter like domains"/>
    <property type="match status" value="1"/>
</dbReference>
<comment type="caution">
    <text evidence="10">The sequence shown here is derived from an EMBL/GenBank/DDBJ whole genome shotgun (WGS) entry which is preliminary data.</text>
</comment>
<sequence length="475" mass="52343">MKQIKNKNLSMVLIGIGIVTFMSTLDSSIVTVALPVLSKALQTNMSLINWVVTMYLIVMSSSLMIFGKLGDKYGKVKFFKWGTITFVISSALCALSFSWLTLIISRSLQAIGAAMTMATSNGIIVEIFPDDRRGQALGWMGSFVSLGGIIGPSLGGILLNFFPWHIIFWLNVPIGFVAIIILIKYLPSSFDKTYKNDNFDLIGSLILLVGFTSMFVGILLSQQFGWFDWRILSLTIVGLVLLIVLYNYEGKQVEPILPVKLFKNKWFTVQLLASFMVFIVDFFFDVLAPFYLQNARGFSPLISGFFLLIFPVVQLFIAPISGSLADKHDPFKITLIGLSIISFGQIFYVISGLNNTVLIFAVGAALAGLGNGLFHSPNNVLVMDNVDEKDYGSAGSVYSLARTVGMVVGSAMSTTLLFGSMSILNGNRVKSYTPHNPQLFIDGMHITFGLSCLISVILLIGILLWNRRVSRRTEK</sequence>
<keyword evidence="7 8" id="KW-0472">Membrane</keyword>
<dbReference type="PRINTS" id="PR01036">
    <property type="entry name" value="TCRTETB"/>
</dbReference>
<protein>
    <submittedName>
        <fullName evidence="10">MFS transporter</fullName>
    </submittedName>
</protein>
<dbReference type="Pfam" id="PF07690">
    <property type="entry name" value="MFS_1"/>
    <property type="match status" value="1"/>
</dbReference>
<evidence type="ECO:0000256" key="2">
    <source>
        <dbReference type="ARBA" id="ARBA00008537"/>
    </source>
</evidence>
<evidence type="ECO:0000313" key="11">
    <source>
        <dbReference type="Proteomes" id="UP000235649"/>
    </source>
</evidence>
<comment type="similarity">
    <text evidence="2">Belongs to the major facilitator superfamily. EmrB family.</text>
</comment>
<dbReference type="Gene3D" id="1.20.1720.10">
    <property type="entry name" value="Multidrug resistance protein D"/>
    <property type="match status" value="1"/>
</dbReference>
<feature type="transmembrane region" description="Helical" evidence="8">
    <location>
        <begin position="356"/>
        <end position="374"/>
    </location>
</feature>
<keyword evidence="4" id="KW-1003">Cell membrane</keyword>
<dbReference type="InterPro" id="IPR036259">
    <property type="entry name" value="MFS_trans_sf"/>
</dbReference>
<feature type="transmembrane region" description="Helical" evidence="8">
    <location>
        <begin position="199"/>
        <end position="220"/>
    </location>
</feature>
<feature type="transmembrane region" description="Helical" evidence="8">
    <location>
        <begin position="110"/>
        <end position="129"/>
    </location>
</feature>
<keyword evidence="5 8" id="KW-0812">Transmembrane</keyword>
<evidence type="ECO:0000256" key="4">
    <source>
        <dbReference type="ARBA" id="ARBA00022475"/>
    </source>
</evidence>
<reference evidence="10 11" key="1">
    <citation type="submission" date="2017-05" db="EMBL/GenBank/DDBJ databases">
        <title>Lactobacillus nurukis nov., sp. nov., isolated from nuruk.</title>
        <authorList>
            <person name="Kim S.-J."/>
        </authorList>
    </citation>
    <scope>NUCLEOTIDE SEQUENCE [LARGE SCALE GENOMIC DNA]</scope>
    <source>
        <strain evidence="10 11">SYF10-1a</strain>
    </source>
</reference>
<dbReference type="CDD" id="cd17321">
    <property type="entry name" value="MFS_MMR_MDR_like"/>
    <property type="match status" value="1"/>
</dbReference>
<proteinExistence type="inferred from homology"/>
<dbReference type="Proteomes" id="UP000235649">
    <property type="component" value="Unassembled WGS sequence"/>
</dbReference>
<comment type="subcellular location">
    <subcellularLocation>
        <location evidence="1">Cell membrane</location>
        <topology evidence="1">Multi-pass membrane protein</topology>
    </subcellularLocation>
</comment>
<feature type="transmembrane region" description="Helical" evidence="8">
    <location>
        <begin position="444"/>
        <end position="465"/>
    </location>
</feature>
<feature type="transmembrane region" description="Helical" evidence="8">
    <location>
        <begin position="269"/>
        <end position="292"/>
    </location>
</feature>
<feature type="transmembrane region" description="Helical" evidence="8">
    <location>
        <begin position="330"/>
        <end position="350"/>
    </location>
</feature>
<evidence type="ECO:0000256" key="7">
    <source>
        <dbReference type="ARBA" id="ARBA00023136"/>
    </source>
</evidence>
<dbReference type="RefSeq" id="WP_102196986.1">
    <property type="nucleotide sequence ID" value="NZ_NIPR01000052.1"/>
</dbReference>
<evidence type="ECO:0000256" key="8">
    <source>
        <dbReference type="SAM" id="Phobius"/>
    </source>
</evidence>
<feature type="transmembrane region" description="Helical" evidence="8">
    <location>
        <begin position="12"/>
        <end position="35"/>
    </location>
</feature>
<dbReference type="OrthoDB" id="9812221at2"/>
<dbReference type="PANTHER" id="PTHR42718:SF9">
    <property type="entry name" value="MAJOR FACILITATOR SUPERFAMILY MULTIDRUG TRANSPORTER MFSC"/>
    <property type="match status" value="1"/>
</dbReference>